<dbReference type="PANTHER" id="PTHR30461:SF26">
    <property type="entry name" value="RESOLVASE HOMOLOG YNEB"/>
    <property type="match status" value="1"/>
</dbReference>
<gene>
    <name evidence="6" type="ORF">CSSPJE1EN1_LOCUS28921</name>
</gene>
<dbReference type="EMBL" id="CAXAQS010000891">
    <property type="protein sequence ID" value="CAK9253543.1"/>
    <property type="molecule type" value="Genomic_DNA"/>
</dbReference>
<proteinExistence type="inferred from homology"/>
<evidence type="ECO:0000256" key="4">
    <source>
        <dbReference type="ARBA" id="ARBA00023172"/>
    </source>
</evidence>
<dbReference type="PANTHER" id="PTHR30461">
    <property type="entry name" value="DNA-INVERTASE FROM LAMBDOID PROPHAGE"/>
    <property type="match status" value="1"/>
</dbReference>
<accession>A0ABP0VI41</accession>
<evidence type="ECO:0000256" key="1">
    <source>
        <dbReference type="ARBA" id="ARBA00009913"/>
    </source>
</evidence>
<name>A0ABP0VI41_9BRYO</name>
<evidence type="ECO:0000256" key="2">
    <source>
        <dbReference type="ARBA" id="ARBA00022908"/>
    </source>
</evidence>
<dbReference type="PROSITE" id="PS00397">
    <property type="entry name" value="RECOMBINASES_1"/>
    <property type="match status" value="1"/>
</dbReference>
<dbReference type="Pfam" id="PF00239">
    <property type="entry name" value="Resolvase"/>
    <property type="match status" value="1"/>
</dbReference>
<dbReference type="PROSITE" id="PS51736">
    <property type="entry name" value="RECOMBINASES_3"/>
    <property type="match status" value="1"/>
</dbReference>
<dbReference type="SUPFAM" id="SSF53041">
    <property type="entry name" value="Resolvase-like"/>
    <property type="match status" value="1"/>
</dbReference>
<evidence type="ECO:0000259" key="5">
    <source>
        <dbReference type="PROSITE" id="PS51736"/>
    </source>
</evidence>
<feature type="domain" description="Resolvase/invertase-type recombinase catalytic" evidence="5">
    <location>
        <begin position="2"/>
        <end position="133"/>
    </location>
</feature>
<keyword evidence="2" id="KW-0229">DNA integration</keyword>
<dbReference type="InterPro" id="IPR036162">
    <property type="entry name" value="Resolvase-like_N_sf"/>
</dbReference>
<comment type="similarity">
    <text evidence="1">Belongs to the site-specific recombinase resolvase family.</text>
</comment>
<protein>
    <recommendedName>
        <fullName evidence="5">Resolvase/invertase-type recombinase catalytic domain-containing protein</fullName>
    </recommendedName>
</protein>
<dbReference type="InterPro" id="IPR006119">
    <property type="entry name" value="Resolv_N"/>
</dbReference>
<evidence type="ECO:0000313" key="7">
    <source>
        <dbReference type="Proteomes" id="UP001497444"/>
    </source>
</evidence>
<dbReference type="InterPro" id="IPR050639">
    <property type="entry name" value="SSR_resolvase"/>
</dbReference>
<keyword evidence="7" id="KW-1185">Reference proteome</keyword>
<dbReference type="SMART" id="SM00857">
    <property type="entry name" value="Resolvase"/>
    <property type="match status" value="1"/>
</dbReference>
<sequence>MEYVGYARVSSRDQKLDVQLEKLKDCHKIFQEKVSGVDQHRPELQICLDYVRGGDVLVVTKLDRLARSTLHLWKIVDTLEKKNVSLKVLDQSIDTSTSTGRLLFAMLGAIAQFETEIRAERQRDGIEKAKQNGVHLGRRYKLSEEEQQAMKQRRKSGALIATLMEDYKLSKKSVYNYLNTDKEPAHS</sequence>
<dbReference type="Pfam" id="PF02796">
    <property type="entry name" value="HTH_7"/>
    <property type="match status" value="1"/>
</dbReference>
<dbReference type="InterPro" id="IPR006120">
    <property type="entry name" value="Resolvase_HTH_dom"/>
</dbReference>
<evidence type="ECO:0000256" key="3">
    <source>
        <dbReference type="ARBA" id="ARBA00023125"/>
    </source>
</evidence>
<evidence type="ECO:0000313" key="6">
    <source>
        <dbReference type="EMBL" id="CAK9253543.1"/>
    </source>
</evidence>
<dbReference type="CDD" id="cd03768">
    <property type="entry name" value="SR_ResInv"/>
    <property type="match status" value="1"/>
</dbReference>
<dbReference type="Proteomes" id="UP001497444">
    <property type="component" value="Unassembled WGS sequence"/>
</dbReference>
<dbReference type="InterPro" id="IPR006118">
    <property type="entry name" value="Recombinase_CS"/>
</dbReference>
<comment type="caution">
    <text evidence="6">The sequence shown here is derived from an EMBL/GenBank/DDBJ whole genome shotgun (WGS) entry which is preliminary data.</text>
</comment>
<keyword evidence="3" id="KW-0238">DNA-binding</keyword>
<organism evidence="6 7">
    <name type="scientific">Sphagnum jensenii</name>
    <dbReference type="NCBI Taxonomy" id="128206"/>
    <lineage>
        <taxon>Eukaryota</taxon>
        <taxon>Viridiplantae</taxon>
        <taxon>Streptophyta</taxon>
        <taxon>Embryophyta</taxon>
        <taxon>Bryophyta</taxon>
        <taxon>Sphagnophytina</taxon>
        <taxon>Sphagnopsida</taxon>
        <taxon>Sphagnales</taxon>
        <taxon>Sphagnaceae</taxon>
        <taxon>Sphagnum</taxon>
    </lineage>
</organism>
<keyword evidence="4" id="KW-0233">DNA recombination</keyword>
<dbReference type="Gene3D" id="3.40.50.1390">
    <property type="entry name" value="Resolvase, N-terminal catalytic domain"/>
    <property type="match status" value="1"/>
</dbReference>
<reference evidence="6" key="1">
    <citation type="submission" date="2024-02" db="EMBL/GenBank/DDBJ databases">
        <authorList>
            <consortium name="ELIXIR-Norway"/>
            <consortium name="Elixir Norway"/>
        </authorList>
    </citation>
    <scope>NUCLEOTIDE SEQUENCE</scope>
</reference>
<dbReference type="PROSITE" id="PS00398">
    <property type="entry name" value="RECOMBINASES_2"/>
    <property type="match status" value="1"/>
</dbReference>